<dbReference type="PANTHER" id="PTHR30625">
    <property type="entry name" value="PROTEIN TOLQ"/>
    <property type="match status" value="1"/>
</dbReference>
<evidence type="ECO:0000256" key="3">
    <source>
        <dbReference type="ARBA" id="ARBA00022692"/>
    </source>
</evidence>
<dbReference type="Pfam" id="PF01618">
    <property type="entry name" value="MotA_ExbB"/>
    <property type="match status" value="1"/>
</dbReference>
<evidence type="ECO:0000256" key="1">
    <source>
        <dbReference type="ARBA" id="ARBA00004651"/>
    </source>
</evidence>
<evidence type="ECO:0000256" key="4">
    <source>
        <dbReference type="ARBA" id="ARBA00022989"/>
    </source>
</evidence>
<dbReference type="EMBL" id="QRMS01000005">
    <property type="protein sequence ID" value="RHJ85260.1"/>
    <property type="molecule type" value="Genomic_DNA"/>
</dbReference>
<evidence type="ECO:0000259" key="8">
    <source>
        <dbReference type="Pfam" id="PF01618"/>
    </source>
</evidence>
<name>A0A415DXD5_9FIRM</name>
<organism evidence="9 10">
    <name type="scientific">Emergencia timonensis</name>
    <dbReference type="NCBI Taxonomy" id="1776384"/>
    <lineage>
        <taxon>Bacteria</taxon>
        <taxon>Bacillati</taxon>
        <taxon>Bacillota</taxon>
        <taxon>Clostridia</taxon>
        <taxon>Peptostreptococcales</taxon>
        <taxon>Anaerovoracaceae</taxon>
        <taxon>Emergencia</taxon>
    </lineage>
</organism>
<dbReference type="Proteomes" id="UP000284841">
    <property type="component" value="Unassembled WGS sequence"/>
</dbReference>
<dbReference type="GO" id="GO:0005886">
    <property type="term" value="C:plasma membrane"/>
    <property type="evidence" value="ECO:0007669"/>
    <property type="project" value="UniProtKB-SubCell"/>
</dbReference>
<evidence type="ECO:0000256" key="7">
    <source>
        <dbReference type="SAM" id="Phobius"/>
    </source>
</evidence>
<comment type="caution">
    <text evidence="9">The sequence shown here is derived from an EMBL/GenBank/DDBJ whole genome shotgun (WGS) entry which is preliminary data.</text>
</comment>
<accession>A0A415DXD5</accession>
<dbReference type="RefSeq" id="WP_067532170.1">
    <property type="nucleotide sequence ID" value="NZ_AP025567.1"/>
</dbReference>
<evidence type="ECO:0000313" key="10">
    <source>
        <dbReference type="Proteomes" id="UP000284841"/>
    </source>
</evidence>
<evidence type="ECO:0000256" key="6">
    <source>
        <dbReference type="RuleBase" id="RU004057"/>
    </source>
</evidence>
<feature type="domain" description="MotA/TolQ/ExbB proton channel" evidence="8">
    <location>
        <begin position="91"/>
        <end position="192"/>
    </location>
</feature>
<dbReference type="OrthoDB" id="3178152at2"/>
<reference evidence="9 10" key="1">
    <citation type="submission" date="2018-08" db="EMBL/GenBank/DDBJ databases">
        <title>A genome reference for cultivated species of the human gut microbiota.</title>
        <authorList>
            <person name="Zou Y."/>
            <person name="Xue W."/>
            <person name="Luo G."/>
        </authorList>
    </citation>
    <scope>NUCLEOTIDE SEQUENCE [LARGE SCALE GENOMIC DNA]</scope>
    <source>
        <strain evidence="9 10">AM07-24</strain>
    </source>
</reference>
<keyword evidence="3 7" id="KW-0812">Transmembrane</keyword>
<feature type="transmembrane region" description="Helical" evidence="7">
    <location>
        <begin position="123"/>
        <end position="147"/>
    </location>
</feature>
<dbReference type="GeneID" id="83002474"/>
<keyword evidence="5 7" id="KW-0472">Membrane</keyword>
<dbReference type="PANTHER" id="PTHR30625:SF3">
    <property type="entry name" value="TOL-PAL SYSTEM PROTEIN TOLQ"/>
    <property type="match status" value="1"/>
</dbReference>
<protein>
    <submittedName>
        <fullName evidence="9">MotA/TolQ/ExbB proton channel family protein</fullName>
    </submittedName>
</protein>
<evidence type="ECO:0000313" key="9">
    <source>
        <dbReference type="EMBL" id="RHJ85260.1"/>
    </source>
</evidence>
<evidence type="ECO:0000256" key="5">
    <source>
        <dbReference type="ARBA" id="ARBA00023136"/>
    </source>
</evidence>
<feature type="transmembrane region" description="Helical" evidence="7">
    <location>
        <begin position="16"/>
        <end position="40"/>
    </location>
</feature>
<proteinExistence type="inferred from homology"/>
<dbReference type="InterPro" id="IPR002898">
    <property type="entry name" value="MotA_ExbB_proton_chnl"/>
</dbReference>
<dbReference type="InterPro" id="IPR050790">
    <property type="entry name" value="ExbB/TolQ_transport"/>
</dbReference>
<evidence type="ECO:0000256" key="2">
    <source>
        <dbReference type="ARBA" id="ARBA00022475"/>
    </source>
</evidence>
<keyword evidence="2" id="KW-1003">Cell membrane</keyword>
<gene>
    <name evidence="9" type="ORF">DW099_16330</name>
</gene>
<comment type="similarity">
    <text evidence="6">Belongs to the exbB/tolQ family.</text>
</comment>
<dbReference type="AlphaFoldDB" id="A0A415DXD5"/>
<dbReference type="GO" id="GO:0017038">
    <property type="term" value="P:protein import"/>
    <property type="evidence" value="ECO:0007669"/>
    <property type="project" value="TreeGrafter"/>
</dbReference>
<sequence>MKAYLSSTLHVIGQTILMPCLIVLIALIIVALWQVGDILVETFKERKKMKEDVPKLLRKIHHGGKEHIRETIEGSMLLNRQKQALFELIDSKDMARPSLEALAERLLATEQEKYEKTISITDLVAKLGPMFGLLGTLIPLGPGIVALGKGDTATLASSIGIAFDTTIAGMLGASIALVISSIRKRWYNGYMVSLESIMECILEEVAPDVRK</sequence>
<comment type="subcellular location">
    <subcellularLocation>
        <location evidence="1">Cell membrane</location>
        <topology evidence="1">Multi-pass membrane protein</topology>
    </subcellularLocation>
    <subcellularLocation>
        <location evidence="6">Membrane</location>
        <topology evidence="6">Multi-pass membrane protein</topology>
    </subcellularLocation>
</comment>
<feature type="transmembrane region" description="Helical" evidence="7">
    <location>
        <begin position="159"/>
        <end position="179"/>
    </location>
</feature>
<keyword evidence="6" id="KW-0653">Protein transport</keyword>
<keyword evidence="6" id="KW-0813">Transport</keyword>
<keyword evidence="10" id="KW-1185">Reference proteome</keyword>
<dbReference type="STRING" id="1776384.GCA_900086585_00034"/>
<keyword evidence="4 7" id="KW-1133">Transmembrane helix</keyword>